<dbReference type="InterPro" id="IPR022036">
    <property type="entry name" value="DUF3605"/>
</dbReference>
<dbReference type="GO" id="GO:0005737">
    <property type="term" value="C:cytoplasm"/>
    <property type="evidence" value="ECO:0007669"/>
    <property type="project" value="TreeGrafter"/>
</dbReference>
<sequence length="201" mass="23166">MIPYLCERKLVVLAKCDFPWSMPKGVEHNILWYATPDVTAKSFELKLGEQGIVPERFKDPKRIPILMDYLQDNELMGYFGIDDPKGVELIENLPWGRNIHPGKQPWKHKNGIDEVTIEEGKEAIKWAGRHITNALKVKFSPDTYELQWTRIPLKDRSVRYPAHIHVFALPKSSSESLTSKVQSDPDLINFNALIDFPELDN</sequence>
<name>A0A0S1MKB0_PHAPC</name>
<protein>
    <submittedName>
        <fullName evidence="1">Secreted protein</fullName>
    </submittedName>
</protein>
<dbReference type="AlphaFoldDB" id="A0A0S1MKB0"/>
<accession>A0A0S1MKB0</accession>
<proteinExistence type="evidence at transcript level"/>
<dbReference type="EMBL" id="KT247183">
    <property type="protein sequence ID" value="ALL41272.1"/>
    <property type="molecule type" value="mRNA"/>
</dbReference>
<reference evidence="1" key="1">
    <citation type="submission" date="2015-07" db="EMBL/GenBank/DDBJ databases">
        <title>Elucidating the P. pachyrhizi secretome and potential effectors.</title>
        <authorList>
            <person name="de Carvalho M.C.C.G."/>
            <person name="Nascimento L.C."/>
            <person name="Darben L.M."/>
            <person name="Polizel-Podanosqui A.M."/>
            <person name="Lopes-Caitar V.S."/>
            <person name="Rocha C.S."/>
            <person name="Qi M."/>
            <person name="Carazolle M."/>
            <person name="Kuwahara M.K."/>
            <person name="Pereira G.A.G."/>
            <person name="Abdelnoor R.V."/>
            <person name="Whitham S.A."/>
            <person name="Marcelino-Guimaraes F.C."/>
        </authorList>
    </citation>
    <scope>NUCLEOTIDE SEQUENCE</scope>
</reference>
<dbReference type="PANTHER" id="PTHR35020:SF2">
    <property type="entry name" value="N-ACETYLGLUCOSAMINE-INDUCED PROTEIN 1"/>
    <property type="match status" value="1"/>
</dbReference>
<dbReference type="GO" id="GO:0006044">
    <property type="term" value="P:N-acetylglucosamine metabolic process"/>
    <property type="evidence" value="ECO:0007669"/>
    <property type="project" value="TreeGrafter"/>
</dbReference>
<organism evidence="1">
    <name type="scientific">Phakopsora pachyrhizi</name>
    <name type="common">Asian soybean rust disease fungus</name>
    <dbReference type="NCBI Taxonomy" id="170000"/>
    <lineage>
        <taxon>Eukaryota</taxon>
        <taxon>Fungi</taxon>
        <taxon>Dikarya</taxon>
        <taxon>Basidiomycota</taxon>
        <taxon>Pucciniomycotina</taxon>
        <taxon>Pucciniomycetes</taxon>
        <taxon>Pucciniales</taxon>
        <taxon>Phakopsoraceae</taxon>
        <taxon>Phakopsora</taxon>
    </lineage>
</organism>
<dbReference type="PANTHER" id="PTHR35020">
    <property type="entry name" value="N-ACETYLGLUCOSAMINE-INDUCED PROTEIN 1"/>
    <property type="match status" value="1"/>
</dbReference>
<evidence type="ECO:0000313" key="1">
    <source>
        <dbReference type="EMBL" id="ALL41272.1"/>
    </source>
</evidence>